<dbReference type="InterPro" id="IPR052019">
    <property type="entry name" value="F420H2_bilvrd_red/Heme_oxyg"/>
</dbReference>
<evidence type="ECO:0000313" key="4">
    <source>
        <dbReference type="Proteomes" id="UP000190637"/>
    </source>
</evidence>
<evidence type="ECO:0000313" key="3">
    <source>
        <dbReference type="EMBL" id="SKA39761.1"/>
    </source>
</evidence>
<dbReference type="GO" id="GO:0070967">
    <property type="term" value="F:coenzyme F420 binding"/>
    <property type="evidence" value="ECO:0007669"/>
    <property type="project" value="TreeGrafter"/>
</dbReference>
<dbReference type="Proteomes" id="UP000190637">
    <property type="component" value="Unassembled WGS sequence"/>
</dbReference>
<dbReference type="PANTHER" id="PTHR35176">
    <property type="entry name" value="HEME OXYGENASE HI_0854-RELATED"/>
    <property type="match status" value="1"/>
</dbReference>
<dbReference type="Pfam" id="PF01243">
    <property type="entry name" value="PNPOx_N"/>
    <property type="match status" value="1"/>
</dbReference>
<name>A0A1T4THL9_9ACTN</name>
<evidence type="ECO:0000259" key="2">
    <source>
        <dbReference type="Pfam" id="PF01243"/>
    </source>
</evidence>
<dbReference type="RefSeq" id="WP_078764214.1">
    <property type="nucleotide sequence ID" value="NZ_FUWS01000025.1"/>
</dbReference>
<dbReference type="GO" id="GO:0016627">
    <property type="term" value="F:oxidoreductase activity, acting on the CH-CH group of donors"/>
    <property type="evidence" value="ECO:0007669"/>
    <property type="project" value="TreeGrafter"/>
</dbReference>
<keyword evidence="1" id="KW-0560">Oxidoreductase</keyword>
<dbReference type="InterPro" id="IPR012349">
    <property type="entry name" value="Split_barrel_FMN-bd"/>
</dbReference>
<keyword evidence="4" id="KW-1185">Reference proteome</keyword>
<dbReference type="GO" id="GO:0005829">
    <property type="term" value="C:cytosol"/>
    <property type="evidence" value="ECO:0007669"/>
    <property type="project" value="TreeGrafter"/>
</dbReference>
<dbReference type="SUPFAM" id="SSF50475">
    <property type="entry name" value="FMN-binding split barrel"/>
    <property type="match status" value="1"/>
</dbReference>
<dbReference type="InterPro" id="IPR019920">
    <property type="entry name" value="F420-binding_dom_put"/>
</dbReference>
<protein>
    <submittedName>
        <fullName evidence="3">PPOX class probable F420-dependent enzyme</fullName>
    </submittedName>
</protein>
<gene>
    <name evidence="3" type="ORF">SAMN02745673_05005</name>
</gene>
<evidence type="ECO:0000256" key="1">
    <source>
        <dbReference type="ARBA" id="ARBA00023002"/>
    </source>
</evidence>
<dbReference type="InterPro" id="IPR011576">
    <property type="entry name" value="Pyridox_Oxase_N"/>
</dbReference>
<proteinExistence type="predicted"/>
<dbReference type="Gene3D" id="2.30.110.10">
    <property type="entry name" value="Electron Transport, Fmn-binding Protein, Chain A"/>
    <property type="match status" value="1"/>
</dbReference>
<dbReference type="STRING" id="1122192.SAMN02745673_05005"/>
<reference evidence="3 4" key="1">
    <citation type="submission" date="2017-02" db="EMBL/GenBank/DDBJ databases">
        <authorList>
            <person name="Peterson S.W."/>
        </authorList>
    </citation>
    <scope>NUCLEOTIDE SEQUENCE [LARGE SCALE GENOMIC DNA]</scope>
    <source>
        <strain evidence="3 4">DSM 45154</strain>
    </source>
</reference>
<organism evidence="3 4">
    <name type="scientific">Marinactinospora thermotolerans DSM 45154</name>
    <dbReference type="NCBI Taxonomy" id="1122192"/>
    <lineage>
        <taxon>Bacteria</taxon>
        <taxon>Bacillati</taxon>
        <taxon>Actinomycetota</taxon>
        <taxon>Actinomycetes</taxon>
        <taxon>Streptosporangiales</taxon>
        <taxon>Nocardiopsidaceae</taxon>
        <taxon>Marinactinospora</taxon>
    </lineage>
</organism>
<dbReference type="NCBIfam" id="TIGR03618">
    <property type="entry name" value="Rv1155_F420"/>
    <property type="match status" value="1"/>
</dbReference>
<sequence>MHTMSTEEWHEFVTRGTPIGKFATTGADGTPHIAPVWYVFDGKDFLFTTGGDTVKARNLKRVPRAAICVDVETPPYSYVVARGEVTLSEDPDELLEVATLAGARYAGPDKAEEYGRRNGVPGEVVVRLHPTKVVAYRGIPG</sequence>
<feature type="domain" description="Pyridoxamine 5'-phosphate oxidase N-terminal" evidence="2">
    <location>
        <begin position="6"/>
        <end position="133"/>
    </location>
</feature>
<dbReference type="AlphaFoldDB" id="A0A1T4THL9"/>
<dbReference type="PANTHER" id="PTHR35176:SF1">
    <property type="entry name" value="F420H(2)-DEPENDENT BILIVERDIN REDUCTASE"/>
    <property type="match status" value="1"/>
</dbReference>
<accession>A0A1T4THL9</accession>
<dbReference type="EMBL" id="FUWS01000025">
    <property type="protein sequence ID" value="SKA39761.1"/>
    <property type="molecule type" value="Genomic_DNA"/>
</dbReference>